<protein>
    <recommendedName>
        <fullName evidence="2 3">Peroxin/Ferlin domain-containing protein</fullName>
    </recommendedName>
</protein>
<sequence length="2238" mass="246749">MLVVIALICALFVFAIWSPRLVGSGITTFLRLAIPSSICRLRIGQAAFLSLQEINIEFGSKFNIYINSVSFHILSLSIVISKIQITYNIWGLSPRFDQLSAPPAAFRVVNPYITLFLTQLLAYIQICVNQILFQVVADQEQDGKRTVASAVVSEVCICSGRSLSVRVAYVFSKAVALEAFNIKVVCRYHVPFSLLSLSGSIANFKLRSSHRVVVHVAESGFRYDCNDAALQASVHVATVSTDQQPALFLGHLSLMASSTTVSVSVFSLRLHVTERIPQIISLCLSYSRYLTPNPAPAQVPELQLYATNVEISLVSRSIACLCIDEAALRFGNNPSTDFVSLVSLAVLTGEKNLVLVNCLDTVFEEGCVKLTLGNIEITVILGFAQHLLPITKLGLSFGAIFTHGGTPTPRNTVTLRLSTGNVHVNVNEFFSCNVSSSALEASPGTCWALSLEQSHCFYDDEVPFLTVRHFKLTGAQAKADMPHKTLHVTGSCVRGTWSPGMQLSLLLFIKQVIASVINCKYELFPLIFDAQYQSPPKRPTMVPQGLPAAGSVLDDWAYRTRAPYLAESLQVVSLDVHDVIIIGQLTPFIDARIHIGLFYSEFMPFHIQLERVALTFLGFPMLNISALNSVRQSSIPTLSLMDIKRDPLLSETGAMTLLAAPNRVDIVDVSIRIPGLESDFHRRFNQEQILVHARGFSTALLTLPTIDELVRRLGGPGYIEPPPLSTSSHSAKIQNLSVCIIDNQWDSWVHNVHPLGLDERVAAGSRRELLRLKIREHQRRTGKLLADSRISLMSTRLSETNFALFGARIGKLRSMHNKCWSFYDTEAAAGVQTPGDFRLGSLVRVSISMIEVTVCFGLNPISESLSARIIVDSTVRLDIRCLEVHLRQFSPAVIDMSAMTGGVNVVILHGTGGPSQQVQVELGPHHQATCSVPYYPMMALIDVSSCQISRACFTVAPCLSRTAVDILKALERFRPRLFDHNTHSLTLMDVGRYLIHLKSISNISLTELSCSFLNRMTFVTSTDTVSHHFLRLKVERCTFMYAAEKLSCSFDVESISLRLHDSENSNRTQIQVSSSSFEENLDNADIFSYDDNILIFIPLINASITLKCLTSDNVQCSDAWVYDSADSIEDCFNKDPFAAFRCDRVPIAISLSCGRDSMETRIMLNKHNLPFLLTFMNRFKNELPPVSSPDASSLDLTCTKLSFSNLSFTLLDAENNNDPGQGLRVCLASLYSEFIFRDAAVHNTIIRASLLSGCLVANDSFWRKSESGRRLFHDIRDGNIVVVHTYENQRFILGQGWLSRLLPTDRPNWSDADGTQELPKTCSAFDLPSAEHWQWESDWVVDRGQLHALGTVDPEGWEYAHDFPRCYSAKRHWTDNVRRRRWFRIRRLIESIRMENAGTVPRKQNGLLFLVESCQAWQKPSTSWGFRSASKLPSAMQSPATEPAAYVTSLLTFFSIDDNTTSAASPPVRPTLSQTARRFSTVSDMGSSLYLFSVKVSSPKARLTLESRNSLALLWRSYMQILESNAKIRPLVSQVEPIEVQSELDDAVSSGDENSDEDETAVTSEDRLLSSLKEPDEENISPITENNPVIPISPDSLSINPVSLLDIASIEVTCAQFALESCDESARGILLMCMSSCLITARSFCDGDQEAPPTVNAARIDLRLLIDHLTVRLAPTDIDVDAGVMWFDFQKEDHCVIKPIIDPFPVQASAVVYPSSTSAHSVCILVPGIITSLDSSQCALLGSIIGQVVTSELPPVSPSPPSFVLTPNFADGRISDHQRILWQIRHLEWLMGVFHDANDLLDSGVEMTSSDNELVLLAAHMAALRQQYTDTISSLPIVKSSLPGFLSEVSLNVQVRLENVTLSLLLMNRVEFVRLTLLTCAALLQVQLTGEGSFQLSFEIRDLRIHDGRNLSEEWNTIVIPAHHFSASGVVSDDTQRHAENRVVLTLQTVVKRVGGICVICSCILNMAHLVVRLTQTLTDQLANFISDMGVTDSDLIVKSRLVPRASGVLGTHDQQMPASTSSKAGNSTSFDEVISVQDRASTAETAVCSPNSIVITYLRIGAIRLTVSFKGSGASGLADFQGLSIRMPPVLYQKKTWTTAKFARRLRRDFIRSALRQAGPGLAGFLRYKFGGSTADANGFLQRRTRRNDDLTALDIDLPIGSSPIQPSPHPMTKGRAVVSGLMTKIKAVASGDNQSAADGNDLTELADPLKRRLLVGANPNKPGGHDGSKPEQTGRP</sequence>
<dbReference type="GO" id="GO:0098588">
    <property type="term" value="C:bounding membrane of organelle"/>
    <property type="evidence" value="ECO:0007669"/>
    <property type="project" value="UniProtKB-ARBA"/>
</dbReference>
<dbReference type="EMBL" id="HACM01009550">
    <property type="protein sequence ID" value="CRZ09992.1"/>
    <property type="molecule type" value="Transcribed_RNA"/>
</dbReference>
<dbReference type="GO" id="GO:0005737">
    <property type="term" value="C:cytoplasm"/>
    <property type="evidence" value="ECO:0007669"/>
    <property type="project" value="UniProtKB-ARBA"/>
</dbReference>
<dbReference type="Pfam" id="PF10344">
    <property type="entry name" value="Hobbit"/>
    <property type="match status" value="1"/>
</dbReference>
<feature type="region of interest" description="Disordered" evidence="1">
    <location>
        <begin position="2216"/>
        <end position="2238"/>
    </location>
</feature>
<dbReference type="InterPro" id="IPR010482">
    <property type="entry name" value="TECPR1-like_DysF"/>
</dbReference>
<dbReference type="SMART" id="SM00694">
    <property type="entry name" value="DysFC"/>
    <property type="match status" value="1"/>
</dbReference>
<evidence type="ECO:0000256" key="1">
    <source>
        <dbReference type="SAM" id="MobiDB-lite"/>
    </source>
</evidence>
<dbReference type="Pfam" id="PF06398">
    <property type="entry name" value="Pex24p"/>
    <property type="match status" value="1"/>
</dbReference>
<accession>A0A0H5R8F5</accession>
<dbReference type="InterPro" id="IPR006614">
    <property type="entry name" value="Peroxin/Ferlin"/>
</dbReference>
<organism evidence="4">
    <name type="scientific">Spongospora subterranea</name>
    <dbReference type="NCBI Taxonomy" id="70186"/>
    <lineage>
        <taxon>Eukaryota</taxon>
        <taxon>Sar</taxon>
        <taxon>Rhizaria</taxon>
        <taxon>Endomyxa</taxon>
        <taxon>Phytomyxea</taxon>
        <taxon>Plasmodiophorida</taxon>
        <taxon>Plasmodiophoridae</taxon>
        <taxon>Spongospora</taxon>
    </lineage>
</organism>
<dbReference type="SMART" id="SM00693">
    <property type="entry name" value="DysFN"/>
    <property type="match status" value="1"/>
</dbReference>
<dbReference type="PANTHER" id="PTHR15678:SF6">
    <property type="entry name" value="BRIDGE-LIKE LIPID TRANSFER PROTEIN FAMILY MEMBER 2"/>
    <property type="match status" value="1"/>
</dbReference>
<evidence type="ECO:0000259" key="2">
    <source>
        <dbReference type="SMART" id="SM00693"/>
    </source>
</evidence>
<dbReference type="InterPro" id="IPR045167">
    <property type="entry name" value="Hobbit"/>
</dbReference>
<dbReference type="PANTHER" id="PTHR15678">
    <property type="entry name" value="ANTIGEN MLAA-22-RELATED"/>
    <property type="match status" value="1"/>
</dbReference>
<name>A0A0H5R8F5_9EUKA</name>
<feature type="domain" description="Peroxin/Ferlin" evidence="2">
    <location>
        <begin position="1278"/>
        <end position="1342"/>
    </location>
</feature>
<proteinExistence type="predicted"/>
<feature type="region of interest" description="Disordered" evidence="1">
    <location>
        <begin position="1542"/>
        <end position="1587"/>
    </location>
</feature>
<feature type="domain" description="Peroxin/Ferlin" evidence="3">
    <location>
        <begin position="1356"/>
        <end position="1389"/>
    </location>
</feature>
<evidence type="ECO:0000313" key="4">
    <source>
        <dbReference type="EMBL" id="CRZ09992.1"/>
    </source>
</evidence>
<reference evidence="4" key="1">
    <citation type="submission" date="2015-04" db="EMBL/GenBank/DDBJ databases">
        <title>The genome sequence of the plant pathogenic Rhizarian Plasmodiophora brassicae reveals insights in its biotrophic life cycle and the origin of chitin synthesis.</title>
        <authorList>
            <person name="Schwelm A."/>
            <person name="Fogelqvist J."/>
            <person name="Knaust A."/>
            <person name="Julke S."/>
            <person name="Lilja T."/>
            <person name="Dhandapani V."/>
            <person name="Bonilla-Rosso G."/>
            <person name="Karlsson M."/>
            <person name="Shevchenko A."/>
            <person name="Choi S.R."/>
            <person name="Kim H.G."/>
            <person name="Park J.Y."/>
            <person name="Lim Y.P."/>
            <person name="Ludwig-Muller J."/>
            <person name="Dixelius C."/>
        </authorList>
    </citation>
    <scope>NUCLEOTIDE SEQUENCE</scope>
    <source>
        <tissue evidence="4">Potato root galls</tissue>
    </source>
</reference>
<evidence type="ECO:0000259" key="3">
    <source>
        <dbReference type="SMART" id="SM00694"/>
    </source>
</evidence>
<feature type="compositionally biased region" description="Basic and acidic residues" evidence="1">
    <location>
        <begin position="2225"/>
        <end position="2238"/>
    </location>
</feature>